<organism evidence="2 3">
    <name type="scientific">Corynespora cassiicola Philippines</name>
    <dbReference type="NCBI Taxonomy" id="1448308"/>
    <lineage>
        <taxon>Eukaryota</taxon>
        <taxon>Fungi</taxon>
        <taxon>Dikarya</taxon>
        <taxon>Ascomycota</taxon>
        <taxon>Pezizomycotina</taxon>
        <taxon>Dothideomycetes</taxon>
        <taxon>Pleosporomycetidae</taxon>
        <taxon>Pleosporales</taxon>
        <taxon>Corynesporascaceae</taxon>
        <taxon>Corynespora</taxon>
    </lineage>
</organism>
<dbReference type="InterPro" id="IPR046366">
    <property type="entry name" value="MPAB"/>
</dbReference>
<dbReference type="AlphaFoldDB" id="A0A2T2NXC5"/>
<evidence type="ECO:0000313" key="2">
    <source>
        <dbReference type="EMBL" id="PSN69926.1"/>
    </source>
</evidence>
<feature type="domain" description="ER-bound oxygenase mpaB/mpaB'/Rubber oxygenase catalytic" evidence="1">
    <location>
        <begin position="137"/>
        <end position="264"/>
    </location>
</feature>
<dbReference type="PANTHER" id="PTHR36124:SF1">
    <property type="entry name" value="ER-BOUND OXYGENASE MPAB_MPAB'_RUBBER OXYGENASE CATALYTIC DOMAIN-CONTAINING PROTEIN"/>
    <property type="match status" value="1"/>
</dbReference>
<evidence type="ECO:0000259" key="1">
    <source>
        <dbReference type="Pfam" id="PF09995"/>
    </source>
</evidence>
<dbReference type="STRING" id="1448308.A0A2T2NXC5"/>
<evidence type="ECO:0000313" key="3">
    <source>
        <dbReference type="Proteomes" id="UP000240883"/>
    </source>
</evidence>
<protein>
    <recommendedName>
        <fullName evidence="1">ER-bound oxygenase mpaB/mpaB'/Rubber oxygenase catalytic domain-containing protein</fullName>
    </recommendedName>
</protein>
<proteinExistence type="predicted"/>
<name>A0A2T2NXC5_CORCC</name>
<dbReference type="Proteomes" id="UP000240883">
    <property type="component" value="Unassembled WGS sequence"/>
</dbReference>
<dbReference type="GO" id="GO:0016491">
    <property type="term" value="F:oxidoreductase activity"/>
    <property type="evidence" value="ECO:0007669"/>
    <property type="project" value="InterPro"/>
</dbReference>
<dbReference type="Pfam" id="PF09995">
    <property type="entry name" value="MPAB_Lcp_cat"/>
    <property type="match status" value="1"/>
</dbReference>
<dbReference type="OrthoDB" id="545169at2759"/>
<dbReference type="PANTHER" id="PTHR36124">
    <property type="match status" value="1"/>
</dbReference>
<sequence>MEVLKLPSAAWAILLASYLLLVRALRYRNKKYMTSLIQPHASNPSGMTYREAHPIVKSLLLYEYPFMVSFSTQWALIKSYAVPSGTQLLVDTRQLSTPKNVGKRAEDTGLILVEILLSGVDSERGSRALAKMNWLHRRYGKKILNRDMISTLCLFILEPIYWTEKYEWRAMTDLEQTAFFVYWKEIGHRMGIEGIPETLSELEAWNDDFLEHHVYYSDSNKTVADATLELFSRDLPRFLRPVLSNIASALLDERTRDALGWKRPNQIYSLAVDLFFRARALALKYFFLPRFYPAFTLPEVASDGRFYRTEYKFEPWYVKESFWTRIQRTLGLSSAPLPGPEFLSNGYLQEELGPIGYEKMSRADVLSEAEQLREYGQEGGMRGVGCPFRFTAKAA</sequence>
<dbReference type="InterPro" id="IPR018713">
    <property type="entry name" value="MPAB/Lcp_cat_dom"/>
</dbReference>
<accession>A0A2T2NXC5</accession>
<reference evidence="2 3" key="1">
    <citation type="journal article" date="2018" name="Front. Microbiol.">
        <title>Genome-Wide Analysis of Corynespora cassiicola Leaf Fall Disease Putative Effectors.</title>
        <authorList>
            <person name="Lopez D."/>
            <person name="Ribeiro S."/>
            <person name="Label P."/>
            <person name="Fumanal B."/>
            <person name="Venisse J.S."/>
            <person name="Kohler A."/>
            <person name="de Oliveira R.R."/>
            <person name="Labutti K."/>
            <person name="Lipzen A."/>
            <person name="Lail K."/>
            <person name="Bauer D."/>
            <person name="Ohm R.A."/>
            <person name="Barry K.W."/>
            <person name="Spatafora J."/>
            <person name="Grigoriev I.V."/>
            <person name="Martin F.M."/>
            <person name="Pujade-Renaud V."/>
        </authorList>
    </citation>
    <scope>NUCLEOTIDE SEQUENCE [LARGE SCALE GENOMIC DNA]</scope>
    <source>
        <strain evidence="2 3">Philippines</strain>
    </source>
</reference>
<gene>
    <name evidence="2" type="ORF">BS50DRAFT_571249</name>
</gene>
<dbReference type="EMBL" id="KZ678132">
    <property type="protein sequence ID" value="PSN69926.1"/>
    <property type="molecule type" value="Genomic_DNA"/>
</dbReference>
<keyword evidence="3" id="KW-1185">Reference proteome</keyword>